<feature type="transmembrane region" description="Helical" evidence="1">
    <location>
        <begin position="174"/>
        <end position="194"/>
    </location>
</feature>
<feature type="transmembrane region" description="Helical" evidence="1">
    <location>
        <begin position="47"/>
        <end position="75"/>
    </location>
</feature>
<sequence>MDTESHSVERIFLGIGHILLAMFFLLVYVIVLLVISKSPELSGLSSYKLMMLLGLFHCIPLVIESITGIVLTANIRISNTFLEQSIVTTACVIFMCLVAMDMRPGEGQYLDYHKYQWYYGHTSQYNVLYEVTTDLQLISLAAATAIYLSILSYLVYKASRSLQSDIACKIEMRIFIQCVLLNSLNAIIVCFYNYGIKYVENRYDGVISNTIYIFVNGINSVLYMLFVKAQQLLSFSGCSYPNLHNRDQCGLHDDSIRPLVCDPQNAVSMSELQVIAEKIEKLKSQHGRKCVCSAPHHGGFNDCWYKFAFAFLREMVPVVGSNQETFSRHYCPANTTLLHAHRLSTREEVLTNGRHFARLIREKSAFGHCEEDILFLVVMNRPDQLIDGDLPSPGHPNPPPAIFVSYGSLVSDRVEVLDFDHEHVLNRSPDSLQKIVNALNTDLSNGYPLKTVMESLVDQVSEVLISADVNNVHKIQHIPPTWAIIVFATCGVLCVLMAIGLCLMKSSVRRGPTRGKQMGENPRRWKAGFVGGMWYEL</sequence>
<dbReference type="InterPro" id="IPR019425">
    <property type="entry name" value="7TM_GPCR_serpentine_rcpt_Srt"/>
</dbReference>
<feature type="transmembrane region" description="Helical" evidence="1">
    <location>
        <begin position="12"/>
        <end position="35"/>
    </location>
</feature>
<comment type="caution">
    <text evidence="2">The sequence shown here is derived from an EMBL/GenBank/DDBJ whole genome shotgun (WGS) entry which is preliminary data.</text>
</comment>
<protein>
    <submittedName>
        <fullName evidence="2">Uncharacterized protein</fullName>
    </submittedName>
</protein>
<evidence type="ECO:0000313" key="3">
    <source>
        <dbReference type="Proteomes" id="UP001175271"/>
    </source>
</evidence>
<dbReference type="Proteomes" id="UP001175271">
    <property type="component" value="Unassembled WGS sequence"/>
</dbReference>
<evidence type="ECO:0000256" key="1">
    <source>
        <dbReference type="SAM" id="Phobius"/>
    </source>
</evidence>
<dbReference type="Pfam" id="PF10321">
    <property type="entry name" value="7TM_GPCR_Srt"/>
    <property type="match status" value="1"/>
</dbReference>
<feature type="transmembrane region" description="Helical" evidence="1">
    <location>
        <begin position="482"/>
        <end position="504"/>
    </location>
</feature>
<keyword evidence="1" id="KW-0472">Membrane</keyword>
<feature type="transmembrane region" description="Helical" evidence="1">
    <location>
        <begin position="135"/>
        <end position="154"/>
    </location>
</feature>
<reference evidence="2" key="1">
    <citation type="submission" date="2023-06" db="EMBL/GenBank/DDBJ databases">
        <title>Genomic analysis of the entomopathogenic nematode Steinernema hermaphroditum.</title>
        <authorList>
            <person name="Schwarz E.M."/>
            <person name="Heppert J.K."/>
            <person name="Baniya A."/>
            <person name="Schwartz H.T."/>
            <person name="Tan C.-H."/>
            <person name="Antoshechkin I."/>
            <person name="Sternberg P.W."/>
            <person name="Goodrich-Blair H."/>
            <person name="Dillman A.R."/>
        </authorList>
    </citation>
    <scope>NUCLEOTIDE SEQUENCE</scope>
    <source>
        <strain evidence="2">PS9179</strain>
        <tissue evidence="2">Whole animal</tissue>
    </source>
</reference>
<feature type="transmembrane region" description="Helical" evidence="1">
    <location>
        <begin position="206"/>
        <end position="226"/>
    </location>
</feature>
<organism evidence="2 3">
    <name type="scientific">Steinernema hermaphroditum</name>
    <dbReference type="NCBI Taxonomy" id="289476"/>
    <lineage>
        <taxon>Eukaryota</taxon>
        <taxon>Metazoa</taxon>
        <taxon>Ecdysozoa</taxon>
        <taxon>Nematoda</taxon>
        <taxon>Chromadorea</taxon>
        <taxon>Rhabditida</taxon>
        <taxon>Tylenchina</taxon>
        <taxon>Panagrolaimomorpha</taxon>
        <taxon>Strongyloidoidea</taxon>
        <taxon>Steinernematidae</taxon>
        <taxon>Steinernema</taxon>
    </lineage>
</organism>
<dbReference type="EMBL" id="JAUCMV010000001">
    <property type="protein sequence ID" value="KAK0427123.1"/>
    <property type="molecule type" value="Genomic_DNA"/>
</dbReference>
<accession>A0AA39IQ76</accession>
<proteinExistence type="predicted"/>
<name>A0AA39IQ76_9BILA</name>
<evidence type="ECO:0000313" key="2">
    <source>
        <dbReference type="EMBL" id="KAK0427123.1"/>
    </source>
</evidence>
<dbReference type="AlphaFoldDB" id="A0AA39IQ76"/>
<keyword evidence="3" id="KW-1185">Reference proteome</keyword>
<keyword evidence="1" id="KW-1133">Transmembrane helix</keyword>
<gene>
    <name evidence="2" type="ORF">QR680_010072</name>
</gene>
<keyword evidence="1" id="KW-0812">Transmembrane</keyword>